<sequence length="48" mass="5368">MIGIIIIILFSQTNKTLQWSNTADASEVASIAGKHMEKLFSLKQTFNQ</sequence>
<evidence type="ECO:0000313" key="1">
    <source>
        <dbReference type="EMBL" id="SPF53322.1"/>
    </source>
</evidence>
<evidence type="ECO:0000313" key="2">
    <source>
        <dbReference type="Proteomes" id="UP000238916"/>
    </source>
</evidence>
<accession>A0A2U3LN99</accession>
<protein>
    <submittedName>
        <fullName evidence="1">Uncharacterized protein</fullName>
    </submittedName>
</protein>
<dbReference type="EMBL" id="OMOF01000618">
    <property type="protein sequence ID" value="SPF53322.1"/>
    <property type="molecule type" value="Genomic_DNA"/>
</dbReference>
<gene>
    <name evidence="1" type="ORF">SBF1_6550002</name>
</gene>
<dbReference type="AlphaFoldDB" id="A0A2U3LN99"/>
<organism evidence="1 2">
    <name type="scientific">Candidatus Desulfosporosinus infrequens</name>
    <dbReference type="NCBI Taxonomy" id="2043169"/>
    <lineage>
        <taxon>Bacteria</taxon>
        <taxon>Bacillati</taxon>
        <taxon>Bacillota</taxon>
        <taxon>Clostridia</taxon>
        <taxon>Eubacteriales</taxon>
        <taxon>Desulfitobacteriaceae</taxon>
        <taxon>Desulfosporosinus</taxon>
    </lineage>
</organism>
<proteinExistence type="predicted"/>
<reference evidence="2" key="1">
    <citation type="submission" date="2018-02" db="EMBL/GenBank/DDBJ databases">
        <authorList>
            <person name="Hausmann B."/>
        </authorList>
    </citation>
    <scope>NUCLEOTIDE SEQUENCE [LARGE SCALE GENOMIC DNA]</scope>
    <source>
        <strain evidence="2">Peat soil MAG SbF1</strain>
    </source>
</reference>
<name>A0A2U3LN99_9FIRM</name>
<dbReference type="Proteomes" id="UP000238916">
    <property type="component" value="Unassembled WGS sequence"/>
</dbReference>